<evidence type="ECO:0000313" key="7">
    <source>
        <dbReference type="Proteomes" id="UP000298264"/>
    </source>
</evidence>
<reference evidence="6" key="1">
    <citation type="journal article" date="2019" name="PLoS Negl. Trop. Dis.">
        <title>Revisiting the worldwide diversity of Leptospira species in the environment.</title>
        <authorList>
            <person name="Vincent A.T."/>
            <person name="Schiettekatte O."/>
            <person name="Bourhy P."/>
            <person name="Veyrier F.J."/>
            <person name="Picardeau M."/>
        </authorList>
    </citation>
    <scope>NUCLEOTIDE SEQUENCE [LARGE SCALE GENOMIC DNA]</scope>
    <source>
        <strain evidence="6">201400974</strain>
    </source>
</reference>
<dbReference type="PRINTS" id="PR00455">
    <property type="entry name" value="HTHTETR"/>
</dbReference>
<organism evidence="6 7">
    <name type="scientific">Leptospira ilyithenensis</name>
    <dbReference type="NCBI Taxonomy" id="2484901"/>
    <lineage>
        <taxon>Bacteria</taxon>
        <taxon>Pseudomonadati</taxon>
        <taxon>Spirochaetota</taxon>
        <taxon>Spirochaetia</taxon>
        <taxon>Leptospirales</taxon>
        <taxon>Leptospiraceae</taxon>
        <taxon>Leptospira</taxon>
    </lineage>
</organism>
<evidence type="ECO:0000256" key="4">
    <source>
        <dbReference type="PROSITE-ProRule" id="PRU00335"/>
    </source>
</evidence>
<comment type="caution">
    <text evidence="6">The sequence shown here is derived from an EMBL/GenBank/DDBJ whole genome shotgun (WGS) entry which is preliminary data.</text>
</comment>
<keyword evidence="2 4" id="KW-0238">DNA-binding</keyword>
<dbReference type="Proteomes" id="UP000298264">
    <property type="component" value="Unassembled WGS sequence"/>
</dbReference>
<sequence>MKYKALPRREPKQVRSKERVQKILDSTIRLLQDVGYDSITTDAIALECGISVGSLYQFFPNKEAILYSLADASYINIHDYFFSLVREEMKTRKKFDEKLIEQLLLMFEKSLVEVKWYHTIESIVHTHPELQKLDQESNIRFASSLVNELLLPLFPKLKKQKAMDVAFISVEAVDSVFKSLLRESKISKMRKKQILAELGRFLYSYFSQLK</sequence>
<dbReference type="AlphaFoldDB" id="A0A4R9LT28"/>
<dbReference type="InterPro" id="IPR001647">
    <property type="entry name" value="HTH_TetR"/>
</dbReference>
<dbReference type="PANTHER" id="PTHR30055:SF234">
    <property type="entry name" value="HTH-TYPE TRANSCRIPTIONAL REGULATOR BETI"/>
    <property type="match status" value="1"/>
</dbReference>
<dbReference type="InterPro" id="IPR023772">
    <property type="entry name" value="DNA-bd_HTH_TetR-type_CS"/>
</dbReference>
<evidence type="ECO:0000259" key="5">
    <source>
        <dbReference type="PROSITE" id="PS50977"/>
    </source>
</evidence>
<evidence type="ECO:0000256" key="3">
    <source>
        <dbReference type="ARBA" id="ARBA00023163"/>
    </source>
</evidence>
<keyword evidence="3" id="KW-0804">Transcription</keyword>
<dbReference type="RefSeq" id="WP_135763193.1">
    <property type="nucleotide sequence ID" value="NZ_RQHV01000032.1"/>
</dbReference>
<evidence type="ECO:0000256" key="2">
    <source>
        <dbReference type="ARBA" id="ARBA00023125"/>
    </source>
</evidence>
<evidence type="ECO:0000313" key="6">
    <source>
        <dbReference type="EMBL" id="TGN13139.1"/>
    </source>
</evidence>
<dbReference type="GO" id="GO:0000976">
    <property type="term" value="F:transcription cis-regulatory region binding"/>
    <property type="evidence" value="ECO:0007669"/>
    <property type="project" value="TreeGrafter"/>
</dbReference>
<protein>
    <submittedName>
        <fullName evidence="6">TetR/AcrR family transcriptional regulator</fullName>
    </submittedName>
</protein>
<keyword evidence="1" id="KW-0805">Transcription regulation</keyword>
<dbReference type="InterPro" id="IPR009057">
    <property type="entry name" value="Homeodomain-like_sf"/>
</dbReference>
<evidence type="ECO:0000256" key="1">
    <source>
        <dbReference type="ARBA" id="ARBA00023015"/>
    </source>
</evidence>
<dbReference type="Gene3D" id="1.10.357.10">
    <property type="entry name" value="Tetracycline Repressor, domain 2"/>
    <property type="match status" value="1"/>
</dbReference>
<feature type="DNA-binding region" description="H-T-H motif" evidence="4">
    <location>
        <begin position="40"/>
        <end position="59"/>
    </location>
</feature>
<keyword evidence="7" id="KW-1185">Reference proteome</keyword>
<dbReference type="InterPro" id="IPR050109">
    <property type="entry name" value="HTH-type_TetR-like_transc_reg"/>
</dbReference>
<dbReference type="PROSITE" id="PS01081">
    <property type="entry name" value="HTH_TETR_1"/>
    <property type="match status" value="1"/>
</dbReference>
<name>A0A4R9LT28_9LEPT</name>
<accession>A0A4R9LT28</accession>
<dbReference type="GO" id="GO:0003700">
    <property type="term" value="F:DNA-binding transcription factor activity"/>
    <property type="evidence" value="ECO:0007669"/>
    <property type="project" value="TreeGrafter"/>
</dbReference>
<proteinExistence type="predicted"/>
<gene>
    <name evidence="6" type="ORF">EHS11_04350</name>
</gene>
<dbReference type="OrthoDB" id="9812993at2"/>
<dbReference type="PANTHER" id="PTHR30055">
    <property type="entry name" value="HTH-TYPE TRANSCRIPTIONAL REGULATOR RUTR"/>
    <property type="match status" value="1"/>
</dbReference>
<dbReference type="EMBL" id="RQHV01000032">
    <property type="protein sequence ID" value="TGN13139.1"/>
    <property type="molecule type" value="Genomic_DNA"/>
</dbReference>
<feature type="domain" description="HTH tetR-type" evidence="5">
    <location>
        <begin position="17"/>
        <end position="77"/>
    </location>
</feature>
<dbReference type="PROSITE" id="PS50977">
    <property type="entry name" value="HTH_TETR_2"/>
    <property type="match status" value="1"/>
</dbReference>
<dbReference type="Pfam" id="PF00440">
    <property type="entry name" value="TetR_N"/>
    <property type="match status" value="1"/>
</dbReference>
<dbReference type="SUPFAM" id="SSF46689">
    <property type="entry name" value="Homeodomain-like"/>
    <property type="match status" value="1"/>
</dbReference>